<evidence type="ECO:0000256" key="7">
    <source>
        <dbReference type="SAM" id="Phobius"/>
    </source>
</evidence>
<evidence type="ECO:0000259" key="9">
    <source>
        <dbReference type="Pfam" id="PF20730"/>
    </source>
</evidence>
<evidence type="ECO:0000313" key="10">
    <source>
        <dbReference type="EMBL" id="TYS88783.1"/>
    </source>
</evidence>
<evidence type="ECO:0000256" key="3">
    <source>
        <dbReference type="ARBA" id="ARBA00022475"/>
    </source>
</evidence>
<sequence length="234" mass="26664">MDFFMSQESLTSLEWILRAIFGFIFLIIIAKLMGQRSISQLRFLDFVMALLIGNIMAHPLSDEGLGLKGSMLTMGTLVALYLIGVYLSLHSTFIRKILDPSPIPLIDNGEILYQNLKKARVPIDSLLSELRKQETEEVENVALALWETGGEISIFLKPQYQPVTQKDLSLSPKGFDLPMPVIEDRKINQSLLMKVGKDEHWLHDQLKTTYNVTVDDVLLATIDKQEHIKIYLYK</sequence>
<comment type="similarity">
    <text evidence="2">Belongs to the UPF0702 family.</text>
</comment>
<comment type="caution">
    <text evidence="10">The sequence shown here is derived from an EMBL/GenBank/DDBJ whole genome shotgun (WGS) entry which is preliminary data.</text>
</comment>
<evidence type="ECO:0000313" key="11">
    <source>
        <dbReference type="Proteomes" id="UP000324269"/>
    </source>
</evidence>
<dbReference type="InterPro" id="IPR048454">
    <property type="entry name" value="YetF_N"/>
</dbReference>
<comment type="subcellular location">
    <subcellularLocation>
        <location evidence="1">Cell membrane</location>
        <topology evidence="1">Multi-pass membrane protein</topology>
    </subcellularLocation>
</comment>
<dbReference type="InterPro" id="IPR023090">
    <property type="entry name" value="UPF0702_alpha/beta_dom_sf"/>
</dbReference>
<keyword evidence="5 7" id="KW-1133">Transmembrane helix</keyword>
<dbReference type="Gene3D" id="3.30.240.20">
    <property type="entry name" value="bsu07140 like domains"/>
    <property type="match status" value="2"/>
</dbReference>
<evidence type="ECO:0000256" key="6">
    <source>
        <dbReference type="ARBA" id="ARBA00023136"/>
    </source>
</evidence>
<evidence type="ECO:0000256" key="1">
    <source>
        <dbReference type="ARBA" id="ARBA00004651"/>
    </source>
</evidence>
<dbReference type="PANTHER" id="PTHR34582">
    <property type="entry name" value="UPF0702 TRANSMEMBRANE PROTEIN YCAP"/>
    <property type="match status" value="1"/>
</dbReference>
<dbReference type="Pfam" id="PF04239">
    <property type="entry name" value="DUF421"/>
    <property type="match status" value="1"/>
</dbReference>
<feature type="domain" description="YetF C-terminal" evidence="8">
    <location>
        <begin position="90"/>
        <end position="222"/>
    </location>
</feature>
<dbReference type="Pfam" id="PF20730">
    <property type="entry name" value="YetF_N"/>
    <property type="match status" value="1"/>
</dbReference>
<organism evidence="10 11">
    <name type="scientific">Rossellomorea aquimaris</name>
    <dbReference type="NCBI Taxonomy" id="189382"/>
    <lineage>
        <taxon>Bacteria</taxon>
        <taxon>Bacillati</taxon>
        <taxon>Bacillota</taxon>
        <taxon>Bacilli</taxon>
        <taxon>Bacillales</taxon>
        <taxon>Bacillaceae</taxon>
        <taxon>Rossellomorea</taxon>
    </lineage>
</organism>
<accession>A0A5D4U4A8</accession>
<keyword evidence="4 7" id="KW-0812">Transmembrane</keyword>
<feature type="domain" description="YetF-like N-terminal transmembrane" evidence="9">
    <location>
        <begin position="14"/>
        <end position="82"/>
    </location>
</feature>
<gene>
    <name evidence="10" type="ORF">FZC85_05085</name>
</gene>
<evidence type="ECO:0000256" key="4">
    <source>
        <dbReference type="ARBA" id="ARBA00022692"/>
    </source>
</evidence>
<feature type="transmembrane region" description="Helical" evidence="7">
    <location>
        <begin position="15"/>
        <end position="34"/>
    </location>
</feature>
<dbReference type="RefSeq" id="WP_148968077.1">
    <property type="nucleotide sequence ID" value="NZ_JBNIKW010000001.1"/>
</dbReference>
<feature type="transmembrane region" description="Helical" evidence="7">
    <location>
        <begin position="41"/>
        <end position="60"/>
    </location>
</feature>
<protein>
    <submittedName>
        <fullName evidence="10">DUF421 domain-containing protein</fullName>
    </submittedName>
</protein>
<evidence type="ECO:0000256" key="5">
    <source>
        <dbReference type="ARBA" id="ARBA00022989"/>
    </source>
</evidence>
<dbReference type="EMBL" id="VTEZ01000001">
    <property type="protein sequence ID" value="TYS88783.1"/>
    <property type="molecule type" value="Genomic_DNA"/>
</dbReference>
<dbReference type="Proteomes" id="UP000324269">
    <property type="component" value="Unassembled WGS sequence"/>
</dbReference>
<keyword evidence="3" id="KW-1003">Cell membrane</keyword>
<reference evidence="10 11" key="1">
    <citation type="submission" date="2019-08" db="EMBL/GenBank/DDBJ databases">
        <title>Bacillus genomes from the desert of Cuatro Cienegas, Coahuila.</title>
        <authorList>
            <person name="Olmedo-Alvarez G."/>
        </authorList>
    </citation>
    <scope>NUCLEOTIDE SEQUENCE [LARGE SCALE GENOMIC DNA]</scope>
    <source>
        <strain evidence="10 11">CH87b_3T</strain>
    </source>
</reference>
<name>A0A5D4U4A8_9BACI</name>
<feature type="transmembrane region" description="Helical" evidence="7">
    <location>
        <begin position="72"/>
        <end position="89"/>
    </location>
</feature>
<dbReference type="PANTHER" id="PTHR34582:SF5">
    <property type="entry name" value="UPF0702 TRANSMEMBRANE PROTEIN YETF"/>
    <property type="match status" value="1"/>
</dbReference>
<proteinExistence type="inferred from homology"/>
<evidence type="ECO:0000256" key="2">
    <source>
        <dbReference type="ARBA" id="ARBA00006448"/>
    </source>
</evidence>
<dbReference type="AlphaFoldDB" id="A0A5D4U4A8"/>
<dbReference type="GO" id="GO:0005886">
    <property type="term" value="C:plasma membrane"/>
    <property type="evidence" value="ECO:0007669"/>
    <property type="project" value="UniProtKB-SubCell"/>
</dbReference>
<dbReference type="InterPro" id="IPR007353">
    <property type="entry name" value="DUF421"/>
</dbReference>
<evidence type="ECO:0000259" key="8">
    <source>
        <dbReference type="Pfam" id="PF04239"/>
    </source>
</evidence>
<keyword evidence="6 7" id="KW-0472">Membrane</keyword>
<dbReference type="OrthoDB" id="1899680at2"/>